<gene>
    <name evidence="2" type="ORF">C8P66_12025</name>
</gene>
<sequence length="141" mass="15667">MGKSSRDKGLRRERAIVDIHMKCGLRAERVPLSGAVRYRGNSADVDLYVRGAEPVKAEVKARGEGDGFKTLERWLGGNDALFLWRDRATPMVVLPLHVWIEIARRSVRCADADGDRVRAHRARQAEEGPLPSPDAIAEVTP</sequence>
<keyword evidence="3" id="KW-1185">Reference proteome</keyword>
<dbReference type="AlphaFoldDB" id="A0A2W7I9S1"/>
<name>A0A2W7I9S1_9PROT</name>
<dbReference type="EMBL" id="QKYU01000020">
    <property type="protein sequence ID" value="PZW41835.1"/>
    <property type="molecule type" value="Genomic_DNA"/>
</dbReference>
<dbReference type="Proteomes" id="UP000249688">
    <property type="component" value="Unassembled WGS sequence"/>
</dbReference>
<protein>
    <submittedName>
        <fullName evidence="2">Uncharacterized protein</fullName>
    </submittedName>
</protein>
<evidence type="ECO:0000313" key="2">
    <source>
        <dbReference type="EMBL" id="PZW41835.1"/>
    </source>
</evidence>
<comment type="caution">
    <text evidence="2">The sequence shown here is derived from an EMBL/GenBank/DDBJ whole genome shotgun (WGS) entry which is preliminary data.</text>
</comment>
<proteinExistence type="predicted"/>
<evidence type="ECO:0000256" key="1">
    <source>
        <dbReference type="SAM" id="MobiDB-lite"/>
    </source>
</evidence>
<accession>A0A2W7I9S1</accession>
<organism evidence="2 3">
    <name type="scientific">Humitalea rosea</name>
    <dbReference type="NCBI Taxonomy" id="990373"/>
    <lineage>
        <taxon>Bacteria</taxon>
        <taxon>Pseudomonadati</taxon>
        <taxon>Pseudomonadota</taxon>
        <taxon>Alphaproteobacteria</taxon>
        <taxon>Acetobacterales</taxon>
        <taxon>Roseomonadaceae</taxon>
        <taxon>Humitalea</taxon>
    </lineage>
</organism>
<feature type="region of interest" description="Disordered" evidence="1">
    <location>
        <begin position="119"/>
        <end position="141"/>
    </location>
</feature>
<evidence type="ECO:0000313" key="3">
    <source>
        <dbReference type="Proteomes" id="UP000249688"/>
    </source>
</evidence>
<reference evidence="2 3" key="1">
    <citation type="submission" date="2018-06" db="EMBL/GenBank/DDBJ databases">
        <title>Genomic Encyclopedia of Archaeal and Bacterial Type Strains, Phase II (KMG-II): from individual species to whole genera.</title>
        <authorList>
            <person name="Goeker M."/>
        </authorList>
    </citation>
    <scope>NUCLEOTIDE SEQUENCE [LARGE SCALE GENOMIC DNA]</scope>
    <source>
        <strain evidence="2 3">DSM 24525</strain>
    </source>
</reference>